<name>A0A0L6UNG4_9BASI</name>
<proteinExistence type="predicted"/>
<keyword evidence="3" id="KW-1185">Reference proteome</keyword>
<evidence type="ECO:0000313" key="2">
    <source>
        <dbReference type="EMBL" id="KNZ50071.1"/>
    </source>
</evidence>
<protein>
    <submittedName>
        <fullName evidence="2">Uncharacterized protein</fullName>
    </submittedName>
</protein>
<dbReference type="AlphaFoldDB" id="A0A0L6UNG4"/>
<comment type="caution">
    <text evidence="2">The sequence shown here is derived from an EMBL/GenBank/DDBJ whole genome shotgun (WGS) entry which is preliminary data.</text>
</comment>
<dbReference type="PANTHER" id="PTHR13621:SF2">
    <property type="entry name" value="PROLINE-RICH PROTEIN PRCC"/>
    <property type="match status" value="1"/>
</dbReference>
<organism evidence="2 3">
    <name type="scientific">Puccinia sorghi</name>
    <dbReference type="NCBI Taxonomy" id="27349"/>
    <lineage>
        <taxon>Eukaryota</taxon>
        <taxon>Fungi</taxon>
        <taxon>Dikarya</taxon>
        <taxon>Basidiomycota</taxon>
        <taxon>Pucciniomycotina</taxon>
        <taxon>Pucciniomycetes</taxon>
        <taxon>Pucciniales</taxon>
        <taxon>Pucciniaceae</taxon>
        <taxon>Puccinia</taxon>
    </lineage>
</organism>
<feature type="compositionally biased region" description="Low complexity" evidence="1">
    <location>
        <begin position="100"/>
        <end position="111"/>
    </location>
</feature>
<evidence type="ECO:0000256" key="1">
    <source>
        <dbReference type="SAM" id="MobiDB-lite"/>
    </source>
</evidence>
<reference evidence="2 3" key="1">
    <citation type="submission" date="2015-08" db="EMBL/GenBank/DDBJ databases">
        <title>Next Generation Sequencing and Analysis of the Genome of Puccinia sorghi L Schw, the Causal Agent of Maize Common Rust.</title>
        <authorList>
            <person name="Rochi L."/>
            <person name="Burguener G."/>
            <person name="Darino M."/>
            <person name="Turjanski A."/>
            <person name="Kreff E."/>
            <person name="Dieguez M.J."/>
            <person name="Sacco F."/>
        </authorList>
    </citation>
    <scope>NUCLEOTIDE SEQUENCE [LARGE SCALE GENOMIC DNA]</scope>
    <source>
        <strain evidence="2 3">RO10H11247</strain>
    </source>
</reference>
<evidence type="ECO:0000313" key="3">
    <source>
        <dbReference type="Proteomes" id="UP000037035"/>
    </source>
</evidence>
<dbReference type="OrthoDB" id="2555634at2759"/>
<accession>A0A0L6UNG4</accession>
<dbReference type="GO" id="GO:0005634">
    <property type="term" value="C:nucleus"/>
    <property type="evidence" value="ECO:0007669"/>
    <property type="project" value="TreeGrafter"/>
</dbReference>
<dbReference type="PANTHER" id="PTHR13621">
    <property type="entry name" value="PROLINE-RICH PROTEIN PRCC"/>
    <property type="match status" value="1"/>
</dbReference>
<dbReference type="InterPro" id="IPR018800">
    <property type="entry name" value="PRCC"/>
</dbReference>
<sequence length="349" mass="38121">MGLVDYQSSSDEHSEAAPPPPPKKHKPTKARILIDLPPPISAHHEPQTKRTTPIIDKKAQKDNLLDKLKRKKPDSNSQPSSSGLASLLPPPKRAQPQPQSETSFSSSSLTLKPKAIAKIEHETTPASPSEPIPVASSSTAAPLDLFGLAPSNGTSKQQSKSRSVVEEVASGCFVTVSSAPQVAEEVAPAPGLLDPYPGYWQRKDGTWVARDPEDPVWKAFFLQHYAHPSDNHSHNDRLPKDFFKDAPPQLAQFDAKLAAKTAWENKPKVIDPREEARQEQLAAAKPAKHISSRARGRHQLTSLLTDAQANRAELEDRIARGKFNRKAGGAKYVLAIHPTHHPKRGGKDL</sequence>
<gene>
    <name evidence="2" type="ORF">VP01_4614g1</name>
</gene>
<feature type="compositionally biased region" description="Low complexity" evidence="1">
    <location>
        <begin position="75"/>
        <end position="87"/>
    </location>
</feature>
<dbReference type="Pfam" id="PF10253">
    <property type="entry name" value="PRCC"/>
    <property type="match status" value="1"/>
</dbReference>
<dbReference type="VEuPathDB" id="FungiDB:VP01_4614g1"/>
<feature type="region of interest" description="Disordered" evidence="1">
    <location>
        <begin position="1"/>
        <end position="137"/>
    </location>
</feature>
<feature type="compositionally biased region" description="Basic and acidic residues" evidence="1">
    <location>
        <begin position="55"/>
        <end position="67"/>
    </location>
</feature>
<dbReference type="Proteomes" id="UP000037035">
    <property type="component" value="Unassembled WGS sequence"/>
</dbReference>
<dbReference type="STRING" id="27349.A0A0L6UNG4"/>
<dbReference type="EMBL" id="LAVV01009740">
    <property type="protein sequence ID" value="KNZ50071.1"/>
    <property type="molecule type" value="Genomic_DNA"/>
</dbReference>